<evidence type="ECO:0000256" key="1">
    <source>
        <dbReference type="ARBA" id="ARBA00022857"/>
    </source>
</evidence>
<dbReference type="InterPro" id="IPR051164">
    <property type="entry name" value="NmrA-like_oxidored"/>
</dbReference>
<comment type="caution">
    <text evidence="2">The sequence shown here is derived from an EMBL/GenBank/DDBJ whole genome shotgun (WGS) entry which is preliminary data.</text>
</comment>
<dbReference type="GO" id="GO:0005634">
    <property type="term" value="C:nucleus"/>
    <property type="evidence" value="ECO:0007669"/>
    <property type="project" value="TreeGrafter"/>
</dbReference>
<evidence type="ECO:0000313" key="3">
    <source>
        <dbReference type="Proteomes" id="UP000288859"/>
    </source>
</evidence>
<proteinExistence type="predicted"/>
<dbReference type="Proteomes" id="UP000288859">
    <property type="component" value="Unassembled WGS sequence"/>
</dbReference>
<dbReference type="PANTHER" id="PTHR42748:SF22">
    <property type="entry name" value="NMRA-LIKE DOMAIN-CONTAINING PROTEIN"/>
    <property type="match status" value="1"/>
</dbReference>
<evidence type="ECO:0000313" key="2">
    <source>
        <dbReference type="EMBL" id="RVX71285.1"/>
    </source>
</evidence>
<evidence type="ECO:0008006" key="4">
    <source>
        <dbReference type="Google" id="ProtNLM"/>
    </source>
</evidence>
<dbReference type="Gene3D" id="3.40.50.720">
    <property type="entry name" value="NAD(P)-binding Rossmann-like Domain"/>
    <property type="match status" value="1"/>
</dbReference>
<dbReference type="InterPro" id="IPR036291">
    <property type="entry name" value="NAD(P)-bd_dom_sf"/>
</dbReference>
<dbReference type="PANTHER" id="PTHR42748">
    <property type="entry name" value="NITROGEN METABOLITE REPRESSION PROTEIN NMRA FAMILY MEMBER"/>
    <property type="match status" value="1"/>
</dbReference>
<dbReference type="OrthoDB" id="10254221at2759"/>
<dbReference type="EMBL" id="NAJM01000018">
    <property type="protein sequence ID" value="RVX71285.1"/>
    <property type="molecule type" value="Genomic_DNA"/>
</dbReference>
<protein>
    <recommendedName>
        <fullName evidence="4">NmrA-like domain-containing protein</fullName>
    </recommendedName>
</protein>
<dbReference type="SUPFAM" id="SSF51735">
    <property type="entry name" value="NAD(P)-binding Rossmann-fold domains"/>
    <property type="match status" value="1"/>
</dbReference>
<organism evidence="2 3">
    <name type="scientific">Exophiala mesophila</name>
    <name type="common">Black yeast-like fungus</name>
    <dbReference type="NCBI Taxonomy" id="212818"/>
    <lineage>
        <taxon>Eukaryota</taxon>
        <taxon>Fungi</taxon>
        <taxon>Dikarya</taxon>
        <taxon>Ascomycota</taxon>
        <taxon>Pezizomycotina</taxon>
        <taxon>Eurotiomycetes</taxon>
        <taxon>Chaetothyriomycetidae</taxon>
        <taxon>Chaetothyriales</taxon>
        <taxon>Herpotrichiellaceae</taxon>
        <taxon>Exophiala</taxon>
    </lineage>
</organism>
<sequence>MTRNICITAVDGHTGFAIAEYILKNESFKKKVGSITGLALKPNSSYAKELSKLGVKIVAHKPGRMKEMVSIMKSTGADAVCLIPPAHEEKFDITMELIAATKRASIPNMCFISSAGCDLADPKKQPRLREFIELESTFLASKGDTGTSTGHSPVVIRPGFYAENLLLYTQQMQQEQTIPIPIGPMLCAGEELATAASQNLGLELEFEDISESEAKKLLNSQSGLDPSEMQYLLEYYSLVREGKTNYISTTAFHDVTGVHPLEPTEFFQEHKQELVAHDEPHNKKRKTNGSS</sequence>
<reference evidence="2 3" key="1">
    <citation type="submission" date="2017-03" db="EMBL/GenBank/DDBJ databases">
        <title>Genomes of endolithic fungi from Antarctica.</title>
        <authorList>
            <person name="Coleine C."/>
            <person name="Masonjones S."/>
            <person name="Stajich J.E."/>
        </authorList>
    </citation>
    <scope>NUCLEOTIDE SEQUENCE [LARGE SCALE GENOMIC DNA]</scope>
    <source>
        <strain evidence="2 3">CCFEE 6314</strain>
    </source>
</reference>
<keyword evidence="1" id="KW-0521">NADP</keyword>
<gene>
    <name evidence="2" type="ORF">B0A52_04859</name>
</gene>
<dbReference type="AlphaFoldDB" id="A0A438N6L9"/>
<name>A0A438N6L9_EXOME</name>
<accession>A0A438N6L9</accession>